<dbReference type="Gene3D" id="3.90.79.10">
    <property type="entry name" value="Nucleoside Triphosphate Pyrophosphohydrolase"/>
    <property type="match status" value="1"/>
</dbReference>
<keyword evidence="3 4" id="KW-0378">Hydrolase</keyword>
<dbReference type="PANTHER" id="PTHR43046">
    <property type="entry name" value="GDP-MANNOSE MANNOSYL HYDROLASE"/>
    <property type="match status" value="1"/>
</dbReference>
<name>A0AA41UGZ1_9MICO</name>
<dbReference type="SUPFAM" id="SSF55811">
    <property type="entry name" value="Nudix"/>
    <property type="match status" value="1"/>
</dbReference>
<evidence type="ECO:0000313" key="7">
    <source>
        <dbReference type="Proteomes" id="UP001165341"/>
    </source>
</evidence>
<comment type="cofactor">
    <cofactor evidence="1">
        <name>Mg(2+)</name>
        <dbReference type="ChEBI" id="CHEBI:18420"/>
    </cofactor>
</comment>
<proteinExistence type="inferred from homology"/>
<evidence type="ECO:0000256" key="1">
    <source>
        <dbReference type="ARBA" id="ARBA00001946"/>
    </source>
</evidence>
<evidence type="ECO:0000256" key="4">
    <source>
        <dbReference type="RuleBase" id="RU003476"/>
    </source>
</evidence>
<dbReference type="InterPro" id="IPR020084">
    <property type="entry name" value="NUDIX_hydrolase_CS"/>
</dbReference>
<dbReference type="PROSITE" id="PS51462">
    <property type="entry name" value="NUDIX"/>
    <property type="match status" value="1"/>
</dbReference>
<dbReference type="InterPro" id="IPR015797">
    <property type="entry name" value="NUDIX_hydrolase-like_dom_sf"/>
</dbReference>
<dbReference type="InterPro" id="IPR020476">
    <property type="entry name" value="Nudix_hydrolase"/>
</dbReference>
<reference evidence="6" key="1">
    <citation type="submission" date="2022-03" db="EMBL/GenBank/DDBJ databases">
        <title>Cryobacterium sp. nov. strain ZS14-85, isolated from Antarctic soil.</title>
        <authorList>
            <person name="Li J."/>
            <person name="Niu G."/>
        </authorList>
    </citation>
    <scope>NUCLEOTIDE SEQUENCE</scope>
    <source>
        <strain evidence="6">ZS14-85</strain>
    </source>
</reference>
<evidence type="ECO:0000313" key="6">
    <source>
        <dbReference type="EMBL" id="MCI4657834.1"/>
    </source>
</evidence>
<dbReference type="InterPro" id="IPR000086">
    <property type="entry name" value="NUDIX_hydrolase_dom"/>
</dbReference>
<dbReference type="EMBL" id="JALGAR010000001">
    <property type="protein sequence ID" value="MCI4657834.1"/>
    <property type="molecule type" value="Genomic_DNA"/>
</dbReference>
<protein>
    <submittedName>
        <fullName evidence="6">NUDIX domain-containing protein</fullName>
    </submittedName>
</protein>
<dbReference type="AlphaFoldDB" id="A0AA41UGZ1"/>
<dbReference type="PROSITE" id="PS00893">
    <property type="entry name" value="NUDIX_BOX"/>
    <property type="match status" value="1"/>
</dbReference>
<comment type="similarity">
    <text evidence="2 4">Belongs to the Nudix hydrolase family.</text>
</comment>
<evidence type="ECO:0000256" key="2">
    <source>
        <dbReference type="ARBA" id="ARBA00005582"/>
    </source>
</evidence>
<feature type="domain" description="Nudix hydrolase" evidence="5">
    <location>
        <begin position="3"/>
        <end position="133"/>
    </location>
</feature>
<dbReference type="CDD" id="cd04690">
    <property type="entry name" value="NUDIX_Hydrolase"/>
    <property type="match status" value="1"/>
</dbReference>
<dbReference type="PRINTS" id="PR00502">
    <property type="entry name" value="NUDIXFAMILY"/>
</dbReference>
<accession>A0AA41UGZ1</accession>
<evidence type="ECO:0000259" key="5">
    <source>
        <dbReference type="PROSITE" id="PS51462"/>
    </source>
</evidence>
<dbReference type="Proteomes" id="UP001165341">
    <property type="component" value="Unassembled WGS sequence"/>
</dbReference>
<organism evidence="6 7">
    <name type="scientific">Cryobacterium zhongshanensis</name>
    <dbReference type="NCBI Taxonomy" id="2928153"/>
    <lineage>
        <taxon>Bacteria</taxon>
        <taxon>Bacillati</taxon>
        <taxon>Actinomycetota</taxon>
        <taxon>Actinomycetes</taxon>
        <taxon>Micrococcales</taxon>
        <taxon>Microbacteriaceae</taxon>
        <taxon>Cryobacterium</taxon>
    </lineage>
</organism>
<dbReference type="GO" id="GO:0016787">
    <property type="term" value="F:hydrolase activity"/>
    <property type="evidence" value="ECO:0007669"/>
    <property type="project" value="UniProtKB-KW"/>
</dbReference>
<evidence type="ECO:0000256" key="3">
    <source>
        <dbReference type="ARBA" id="ARBA00022801"/>
    </source>
</evidence>
<sequence length="135" mass="14330">MATQTLIVAAVCFRDDADRILTVRKRGTSYFMLPGGKSEPGEGPEAAALREVHEELGVTVKSEDLALLGSWTGTAANELDTLVDATVYLSTVVIAPVASAEIVELRWADPTATSEPEFPLAPLLIDFVFPALTAA</sequence>
<dbReference type="RefSeq" id="WP_243011609.1">
    <property type="nucleotide sequence ID" value="NZ_JALGAR010000001.1"/>
</dbReference>
<dbReference type="Pfam" id="PF00293">
    <property type="entry name" value="NUDIX"/>
    <property type="match status" value="1"/>
</dbReference>
<dbReference type="PANTHER" id="PTHR43046:SF2">
    <property type="entry name" value="8-OXO-DGTP DIPHOSPHATASE-RELATED"/>
    <property type="match status" value="1"/>
</dbReference>
<gene>
    <name evidence="6" type="ORF">MQH31_08440</name>
</gene>
<comment type="caution">
    <text evidence="6">The sequence shown here is derived from an EMBL/GenBank/DDBJ whole genome shotgun (WGS) entry which is preliminary data.</text>
</comment>
<keyword evidence="7" id="KW-1185">Reference proteome</keyword>